<accession>A0A2S0L633</accession>
<evidence type="ECO:0000313" key="2">
    <source>
        <dbReference type="EMBL" id="AVM48750.1"/>
    </source>
</evidence>
<feature type="domain" description="LicD/FKTN/FKRP nucleotidyltransferase" evidence="1">
    <location>
        <begin position="72"/>
        <end position="299"/>
    </location>
</feature>
<dbReference type="Proteomes" id="UP000237883">
    <property type="component" value="Chromosome"/>
</dbReference>
<dbReference type="PANTHER" id="PTHR43404">
    <property type="entry name" value="LIPOPOLYSACCHARIDE CHOLINEPHOSPHOTRANSFERASE LICD"/>
    <property type="match status" value="1"/>
</dbReference>
<proteinExistence type="predicted"/>
<dbReference type="KEGG" id="mdv:C5Q96_07750"/>
<gene>
    <name evidence="2" type="ORF">C5Q96_07750</name>
</gene>
<dbReference type="PANTHER" id="PTHR43404:SF2">
    <property type="entry name" value="LIPOPOLYSACCHARIDE CHOLINEPHOSPHOTRANSFERASE LICD"/>
    <property type="match status" value="1"/>
</dbReference>
<dbReference type="InterPro" id="IPR052942">
    <property type="entry name" value="LPS_cholinephosphotransferase"/>
</dbReference>
<protein>
    <submittedName>
        <fullName evidence="2">LicD family protein</fullName>
    </submittedName>
</protein>
<dbReference type="InterPro" id="IPR007074">
    <property type="entry name" value="LicD/FKTN/FKRP_NTP_transf"/>
</dbReference>
<dbReference type="GO" id="GO:0009100">
    <property type="term" value="P:glycoprotein metabolic process"/>
    <property type="evidence" value="ECO:0007669"/>
    <property type="project" value="UniProtKB-ARBA"/>
</dbReference>
<organism evidence="2 3">
    <name type="scientific">Mogibacterium diversum</name>
    <dbReference type="NCBI Taxonomy" id="114527"/>
    <lineage>
        <taxon>Bacteria</taxon>
        <taxon>Bacillati</taxon>
        <taxon>Bacillota</taxon>
        <taxon>Clostridia</taxon>
        <taxon>Peptostreptococcales</taxon>
        <taxon>Anaerovoracaceae</taxon>
        <taxon>Mogibacterium</taxon>
    </lineage>
</organism>
<evidence type="ECO:0000259" key="1">
    <source>
        <dbReference type="Pfam" id="PF04991"/>
    </source>
</evidence>
<name>A0A2S0L633_9FIRM</name>
<reference evidence="3" key="1">
    <citation type="submission" date="2018-02" db="EMBL/GenBank/DDBJ databases">
        <authorList>
            <person name="Holder M.E."/>
            <person name="Ajami N.J."/>
            <person name="Petrosino J.F."/>
        </authorList>
    </citation>
    <scope>NUCLEOTIDE SEQUENCE [LARGE SCALE GENOMIC DNA]</scope>
    <source>
        <strain evidence="3">CCUG 47132</strain>
    </source>
</reference>
<evidence type="ECO:0000313" key="3">
    <source>
        <dbReference type="Proteomes" id="UP000237883"/>
    </source>
</evidence>
<sequence length="327" mass="38480">MKKALRRLVRRLKRSSIQSRNRNQNQRTRTIAITMLRVRAAKMTTYNVDAFPEIKDVQRVELDILIKVARLCEERGFTYFIESGTALGAVRHGGFIPWDDDIDIGMPRQDYEKFLDIAQEELGDEYFVQTRKTDPNAPFSFAKVRKNGTTFIEWNKRNIKMHHGIYIDIFPYDGLPIEGLDEHIDKCLKLNKLQFKKYIPDRVGIPQKSLKWKLGAAARRMQYYLLKLYPESLLEGKIEKEYMRYDTNPNEHGFCTCFSFVDRIIFPNELLFPPQKINFEGEEFYAPAKLVEYLTLMYGDYNQLPPVEDRVGHRPVEVSVTEELFTR</sequence>
<dbReference type="AlphaFoldDB" id="A0A2S0L633"/>
<dbReference type="Pfam" id="PF04991">
    <property type="entry name" value="LicD"/>
    <property type="match status" value="1"/>
</dbReference>
<dbReference type="EMBL" id="CP027228">
    <property type="protein sequence ID" value="AVM48750.1"/>
    <property type="molecule type" value="Genomic_DNA"/>
</dbReference>
<keyword evidence="3" id="KW-1185">Reference proteome</keyword>